<feature type="domain" description="Novel STAND NTPase 1" evidence="2">
    <location>
        <begin position="6"/>
        <end position="122"/>
    </location>
</feature>
<name>A0ABW6S2E2_9NOCA</name>
<dbReference type="InterPro" id="IPR049052">
    <property type="entry name" value="nSTAND1"/>
</dbReference>
<evidence type="ECO:0000313" key="4">
    <source>
        <dbReference type="Proteomes" id="UP001601992"/>
    </source>
</evidence>
<evidence type="ECO:0000256" key="1">
    <source>
        <dbReference type="SAM" id="MobiDB-lite"/>
    </source>
</evidence>
<evidence type="ECO:0000259" key="2">
    <source>
        <dbReference type="Pfam" id="PF20703"/>
    </source>
</evidence>
<feature type="region of interest" description="Disordered" evidence="1">
    <location>
        <begin position="149"/>
        <end position="207"/>
    </location>
</feature>
<feature type="compositionally biased region" description="Basic and acidic residues" evidence="1">
    <location>
        <begin position="197"/>
        <end position="207"/>
    </location>
</feature>
<protein>
    <recommendedName>
        <fullName evidence="2">Novel STAND NTPase 1 domain-containing protein</fullName>
    </recommendedName>
</protein>
<keyword evidence="4" id="KW-1185">Reference proteome</keyword>
<sequence length="207" mass="22613">MGATFGRRLTIEGYRAAGGVVGSVSATAERAWTGLSEFQQAAAKQVLLGLITVGRDSRDTRRRVSREELTRRAIEAADAALEALARTRLITLDAETAYLTHEIVLDAWPRLRTWLDEDRVGLEPCVRTGRQPPRRDQCTWRNPLVGPGSRSCRAPNLPGLEGGSHRRRVARVSSRSAVPGRMRKAGVRSESGSRASVGEESRPCGRG</sequence>
<gene>
    <name evidence="3" type="ORF">ACFYXQ_21985</name>
</gene>
<proteinExistence type="predicted"/>
<dbReference type="EMBL" id="JBIAQY010000007">
    <property type="protein sequence ID" value="MFF3570453.1"/>
    <property type="molecule type" value="Genomic_DNA"/>
</dbReference>
<dbReference type="Pfam" id="PF20703">
    <property type="entry name" value="nSTAND1"/>
    <property type="match status" value="1"/>
</dbReference>
<reference evidence="3 4" key="1">
    <citation type="submission" date="2024-10" db="EMBL/GenBank/DDBJ databases">
        <title>The Natural Products Discovery Center: Release of the First 8490 Sequenced Strains for Exploring Actinobacteria Biosynthetic Diversity.</title>
        <authorList>
            <person name="Kalkreuter E."/>
            <person name="Kautsar S.A."/>
            <person name="Yang D."/>
            <person name="Bader C.D."/>
            <person name="Teijaro C.N."/>
            <person name="Fluegel L."/>
            <person name="Davis C.M."/>
            <person name="Simpson J.R."/>
            <person name="Lauterbach L."/>
            <person name="Steele A.D."/>
            <person name="Gui C."/>
            <person name="Meng S."/>
            <person name="Li G."/>
            <person name="Viehrig K."/>
            <person name="Ye F."/>
            <person name="Su P."/>
            <person name="Kiefer A.F."/>
            <person name="Nichols A."/>
            <person name="Cepeda A.J."/>
            <person name="Yan W."/>
            <person name="Fan B."/>
            <person name="Jiang Y."/>
            <person name="Adhikari A."/>
            <person name="Zheng C.-J."/>
            <person name="Schuster L."/>
            <person name="Cowan T.M."/>
            <person name="Smanski M.J."/>
            <person name="Chevrette M.G."/>
            <person name="De Carvalho L.P.S."/>
            <person name="Shen B."/>
        </authorList>
    </citation>
    <scope>NUCLEOTIDE SEQUENCE [LARGE SCALE GENOMIC DNA]</scope>
    <source>
        <strain evidence="3 4">NPDC002593</strain>
    </source>
</reference>
<evidence type="ECO:0000313" key="3">
    <source>
        <dbReference type="EMBL" id="MFF3570453.1"/>
    </source>
</evidence>
<dbReference type="RefSeq" id="WP_387404762.1">
    <property type="nucleotide sequence ID" value="NZ_JBIAQY010000007.1"/>
</dbReference>
<organism evidence="3 4">
    <name type="scientific">Nocardia jiangxiensis</name>
    <dbReference type="NCBI Taxonomy" id="282685"/>
    <lineage>
        <taxon>Bacteria</taxon>
        <taxon>Bacillati</taxon>
        <taxon>Actinomycetota</taxon>
        <taxon>Actinomycetes</taxon>
        <taxon>Mycobacteriales</taxon>
        <taxon>Nocardiaceae</taxon>
        <taxon>Nocardia</taxon>
    </lineage>
</organism>
<comment type="caution">
    <text evidence="3">The sequence shown here is derived from an EMBL/GenBank/DDBJ whole genome shotgun (WGS) entry which is preliminary data.</text>
</comment>
<dbReference type="Proteomes" id="UP001601992">
    <property type="component" value="Unassembled WGS sequence"/>
</dbReference>
<accession>A0ABW6S2E2</accession>